<dbReference type="InterPro" id="IPR036354">
    <property type="entry name" value="Prot_inh_pot1_sf"/>
</dbReference>
<dbReference type="GeneID" id="106079425"/>
<dbReference type="RefSeq" id="XP_055895708.1">
    <property type="nucleotide sequence ID" value="XM_056039733.1"/>
</dbReference>
<gene>
    <name evidence="5" type="primary">LOC106079425</name>
</gene>
<evidence type="ECO:0000313" key="4">
    <source>
        <dbReference type="Proteomes" id="UP001165740"/>
    </source>
</evidence>
<keyword evidence="4" id="KW-1185">Reference proteome</keyword>
<dbReference type="SUPFAM" id="SSF54654">
    <property type="entry name" value="CI-2 family of serine protease inhibitors"/>
    <property type="match status" value="1"/>
</dbReference>
<dbReference type="PANTHER" id="PTHR33091:SF29">
    <property type="entry name" value="SUBTILISIN INHIBITOR 1"/>
    <property type="match status" value="1"/>
</dbReference>
<organism evidence="4 5">
    <name type="scientific">Biomphalaria glabrata</name>
    <name type="common">Bloodfluke planorb</name>
    <name type="synonym">Freshwater snail</name>
    <dbReference type="NCBI Taxonomy" id="6526"/>
    <lineage>
        <taxon>Eukaryota</taxon>
        <taxon>Metazoa</taxon>
        <taxon>Spiralia</taxon>
        <taxon>Lophotrochozoa</taxon>
        <taxon>Mollusca</taxon>
        <taxon>Gastropoda</taxon>
        <taxon>Heterobranchia</taxon>
        <taxon>Euthyneura</taxon>
        <taxon>Panpulmonata</taxon>
        <taxon>Hygrophila</taxon>
        <taxon>Lymnaeoidea</taxon>
        <taxon>Planorbidae</taxon>
        <taxon>Biomphalaria</taxon>
    </lineage>
</organism>
<accession>A0A9W3B8D5</accession>
<comment type="similarity">
    <text evidence="1">Belongs to the protease inhibitor I13 (potato type I serine protease inhibitor) family.</text>
</comment>
<dbReference type="Pfam" id="PF00280">
    <property type="entry name" value="potato_inhibit"/>
    <property type="match status" value="1"/>
</dbReference>
<dbReference type="Proteomes" id="UP001165740">
    <property type="component" value="Chromosome 8"/>
</dbReference>
<name>A0A9W3B8D5_BIOGL</name>
<reference evidence="5" key="1">
    <citation type="submission" date="2025-08" db="UniProtKB">
        <authorList>
            <consortium name="RefSeq"/>
        </authorList>
    </citation>
    <scope>IDENTIFICATION</scope>
</reference>
<sequence>MVRWTGEKKKKRSSVFCVMNPSASSASVPKRNDRGPHTSPIIWPQLVGKKFEEASEAIKSNNPSISIQCVTKDTILTMDYRLDRVRIYVDDEGIVARAPKMG</sequence>
<dbReference type="PRINTS" id="PR00292">
    <property type="entry name" value="POTATOINHBTR"/>
</dbReference>
<dbReference type="PANTHER" id="PTHR33091">
    <property type="entry name" value="PROTEIN, PUTATIVE, EXPRESSED-RELATED"/>
    <property type="match status" value="1"/>
</dbReference>
<keyword evidence="3" id="KW-0722">Serine protease inhibitor</keyword>
<evidence type="ECO:0000256" key="1">
    <source>
        <dbReference type="ARBA" id="ARBA00008210"/>
    </source>
</evidence>
<evidence type="ECO:0000256" key="3">
    <source>
        <dbReference type="ARBA" id="ARBA00022900"/>
    </source>
</evidence>
<dbReference type="OMA" id="FVEYSIV"/>
<evidence type="ECO:0000256" key="2">
    <source>
        <dbReference type="ARBA" id="ARBA00022690"/>
    </source>
</evidence>
<dbReference type="GO" id="GO:0009611">
    <property type="term" value="P:response to wounding"/>
    <property type="evidence" value="ECO:0007669"/>
    <property type="project" value="InterPro"/>
</dbReference>
<protein>
    <submittedName>
        <fullName evidence="5">Uncharacterized protein LOC106079425 isoform X1</fullName>
    </submittedName>
</protein>
<evidence type="ECO:0000313" key="5">
    <source>
        <dbReference type="RefSeq" id="XP_055895708.1"/>
    </source>
</evidence>
<dbReference type="OrthoDB" id="10013825at2759"/>
<proteinExistence type="inferred from homology"/>
<dbReference type="Gene3D" id="3.30.10.10">
    <property type="entry name" value="Trypsin Inhibitor V, subunit A"/>
    <property type="match status" value="1"/>
</dbReference>
<keyword evidence="2" id="KW-0646">Protease inhibitor</keyword>
<dbReference type="GO" id="GO:0004867">
    <property type="term" value="F:serine-type endopeptidase inhibitor activity"/>
    <property type="evidence" value="ECO:0007669"/>
    <property type="project" value="UniProtKB-KW"/>
</dbReference>
<dbReference type="AlphaFoldDB" id="A0A9W3B8D5"/>
<dbReference type="InterPro" id="IPR000864">
    <property type="entry name" value="Prot_inh_pot1"/>
</dbReference>